<name>A0A8S5NAB7_9VIRU</name>
<organism evidence="1">
    <name type="scientific">Phage sp. ctv3H3</name>
    <dbReference type="NCBI Taxonomy" id="2826753"/>
    <lineage>
        <taxon>Viruses</taxon>
    </lineage>
</organism>
<reference evidence="1" key="1">
    <citation type="journal article" date="2021" name="Proc. Natl. Acad. Sci. U.S.A.">
        <title>A Catalog of Tens of Thousands of Viruses from Human Metagenomes Reveals Hidden Associations with Chronic Diseases.</title>
        <authorList>
            <person name="Tisza M.J."/>
            <person name="Buck C.B."/>
        </authorList>
    </citation>
    <scope>NUCLEOTIDE SEQUENCE</scope>
    <source>
        <strain evidence="1">Ctv3H3</strain>
    </source>
</reference>
<protein>
    <submittedName>
        <fullName evidence="1">Uncharacterized protein</fullName>
    </submittedName>
</protein>
<evidence type="ECO:0000313" key="1">
    <source>
        <dbReference type="EMBL" id="DAD91725.1"/>
    </source>
</evidence>
<accession>A0A8S5NAB7</accession>
<sequence>MEEGYYEYYVMSIVDEDGRVNVDKLNQRLNRLGKENWRLKCATTNELGKNVSSGGFGGFSRGTNMTINETILIFERFVNEGFSDDDMLPSFD</sequence>
<proteinExistence type="predicted"/>
<dbReference type="EMBL" id="BK015120">
    <property type="protein sequence ID" value="DAD91725.1"/>
    <property type="molecule type" value="Genomic_DNA"/>
</dbReference>